<organism evidence="2 3">
    <name type="scientific">Rhodosorus marinus</name>
    <dbReference type="NCBI Taxonomy" id="101924"/>
    <lineage>
        <taxon>Eukaryota</taxon>
        <taxon>Rhodophyta</taxon>
        <taxon>Stylonematophyceae</taxon>
        <taxon>Stylonematales</taxon>
        <taxon>Stylonemataceae</taxon>
        <taxon>Rhodosorus</taxon>
    </lineage>
</organism>
<evidence type="ECO:0000313" key="3">
    <source>
        <dbReference type="Proteomes" id="UP001157974"/>
    </source>
</evidence>
<proteinExistence type="predicted"/>
<feature type="signal peptide" evidence="1">
    <location>
        <begin position="1"/>
        <end position="20"/>
    </location>
</feature>
<evidence type="ECO:0000313" key="2">
    <source>
        <dbReference type="EMBL" id="KAJ8900987.1"/>
    </source>
</evidence>
<sequence>MMRVIILVALSLALLDTAWSAPATCAAQLEKVSYETKELRALLVARNGTLLGTVSLTVEDGKKRRCFLATFSALERTTLRLEKLRAGIFTAGNQLPSGKERFTRRKSVGTVGKASMRLCPERIHQVVEREASCCGLLEVLAFAVLTDRGKAIRGYLAPSVDTPQPCRITDTNKPFRYACTVENFCNELGNAA</sequence>
<dbReference type="Proteomes" id="UP001157974">
    <property type="component" value="Unassembled WGS sequence"/>
</dbReference>
<dbReference type="AlphaFoldDB" id="A0AAV8UI78"/>
<feature type="chain" id="PRO_5044012479" evidence="1">
    <location>
        <begin position="21"/>
        <end position="192"/>
    </location>
</feature>
<keyword evidence="1" id="KW-0732">Signal</keyword>
<keyword evidence="3" id="KW-1185">Reference proteome</keyword>
<evidence type="ECO:0000256" key="1">
    <source>
        <dbReference type="SAM" id="SignalP"/>
    </source>
</evidence>
<name>A0AAV8UI78_9RHOD</name>
<comment type="caution">
    <text evidence="2">The sequence shown here is derived from an EMBL/GenBank/DDBJ whole genome shotgun (WGS) entry which is preliminary data.</text>
</comment>
<reference evidence="2 3" key="1">
    <citation type="journal article" date="2023" name="Nat. Commun.">
        <title>Origin of minicircular mitochondrial genomes in red algae.</title>
        <authorList>
            <person name="Lee Y."/>
            <person name="Cho C.H."/>
            <person name="Lee Y.M."/>
            <person name="Park S.I."/>
            <person name="Yang J.H."/>
            <person name="West J.A."/>
            <person name="Bhattacharya D."/>
            <person name="Yoon H.S."/>
        </authorList>
    </citation>
    <scope>NUCLEOTIDE SEQUENCE [LARGE SCALE GENOMIC DNA]</scope>
    <source>
        <strain evidence="2 3">CCMP1338</strain>
        <tissue evidence="2">Whole cell</tissue>
    </source>
</reference>
<accession>A0AAV8UI78</accession>
<dbReference type="EMBL" id="JAMWBK010000012">
    <property type="protein sequence ID" value="KAJ8900987.1"/>
    <property type="molecule type" value="Genomic_DNA"/>
</dbReference>
<protein>
    <submittedName>
        <fullName evidence="2">Uncharacterized protein</fullName>
    </submittedName>
</protein>
<gene>
    <name evidence="2" type="ORF">NDN08_004849</name>
</gene>